<feature type="binding site" evidence="6">
    <location>
        <position position="175"/>
    </location>
    <ligand>
        <name>substrate</name>
    </ligand>
</feature>
<feature type="binding site" evidence="6">
    <location>
        <position position="198"/>
    </location>
    <ligand>
        <name>substrate</name>
    </ligand>
</feature>
<comment type="catalytic activity">
    <reaction evidence="5 6">
        <text>L-glutamine + H2O = L-glutamate + NH4(+)</text>
        <dbReference type="Rhea" id="RHEA:15889"/>
        <dbReference type="ChEBI" id="CHEBI:15377"/>
        <dbReference type="ChEBI" id="CHEBI:28938"/>
        <dbReference type="ChEBI" id="CHEBI:29985"/>
        <dbReference type="ChEBI" id="CHEBI:58359"/>
        <dbReference type="EC" id="3.5.1.2"/>
    </reaction>
</comment>
<keyword evidence="8" id="KW-1185">Reference proteome</keyword>
<dbReference type="Pfam" id="PF04960">
    <property type="entry name" value="Glutaminase"/>
    <property type="match status" value="1"/>
</dbReference>
<dbReference type="EMBL" id="PHIG01000052">
    <property type="protein sequence ID" value="PJK27948.1"/>
    <property type="molecule type" value="Genomic_DNA"/>
</dbReference>
<dbReference type="InterPro" id="IPR015868">
    <property type="entry name" value="Glutaminase"/>
</dbReference>
<keyword evidence="6" id="KW-0007">Acetylation</keyword>
<comment type="caution">
    <text evidence="7">The sequence shown here is derived from an EMBL/GenBank/DDBJ whole genome shotgun (WGS) entry which is preliminary data.</text>
</comment>
<dbReference type="PANTHER" id="PTHR12544">
    <property type="entry name" value="GLUTAMINASE"/>
    <property type="match status" value="1"/>
</dbReference>
<protein>
    <recommendedName>
        <fullName evidence="3 6">Glutaminase</fullName>
        <ecNumber evidence="3 6">3.5.1.2</ecNumber>
    </recommendedName>
</protein>
<dbReference type="GO" id="GO:0004359">
    <property type="term" value="F:glutaminase activity"/>
    <property type="evidence" value="ECO:0007669"/>
    <property type="project" value="UniProtKB-UniRule"/>
</dbReference>
<keyword evidence="4 6" id="KW-0378">Hydrolase</keyword>
<dbReference type="RefSeq" id="WP_109794871.1">
    <property type="nucleotide sequence ID" value="NZ_PHIG01000052.1"/>
</dbReference>
<organism evidence="7 8">
    <name type="scientific">Minwuia thermotolerans</name>
    <dbReference type="NCBI Taxonomy" id="2056226"/>
    <lineage>
        <taxon>Bacteria</taxon>
        <taxon>Pseudomonadati</taxon>
        <taxon>Pseudomonadota</taxon>
        <taxon>Alphaproteobacteria</taxon>
        <taxon>Minwuiales</taxon>
        <taxon>Minwuiaceae</taxon>
        <taxon>Minwuia</taxon>
    </lineage>
</organism>
<comment type="similarity">
    <text evidence="1 6">Belongs to the glutaminase family.</text>
</comment>
<dbReference type="AlphaFoldDB" id="A0A2M9FWV2"/>
<sequence>MTRPVPDRAAIEAALDEAYQAGLAKCAHGHVATYIPELARVDPSLFGIAVHTVDGVTASIGDAAHPFTMQSVSKIFSLSAVIEHSGERVFEHMSTEPSGDAFFSIVKLEEEKGQPRNPYINAGAILTSDHLPGVDASDKIAHFQAFLGRASGLEAAAFPVNEAVFRSEAETGHRNRALAEIMRHHKVISDVEVAVETYFRQCAVTCTAEHLARIAMFLTNAGADPITGEHIITPANAHGVLALMATSGMYDEVGSHAIEVGLPSKSSVSGAVLAIAPGRMAIAGFGPALGQKGNSIGAMKALGVLSKRLELSVFR</sequence>
<dbReference type="SUPFAM" id="SSF56601">
    <property type="entry name" value="beta-lactamase/transpeptidase-like"/>
    <property type="match status" value="1"/>
</dbReference>
<comment type="subunit">
    <text evidence="2 6">Homotetramer.</text>
</comment>
<dbReference type="PANTHER" id="PTHR12544:SF29">
    <property type="entry name" value="GLUTAMINASE"/>
    <property type="match status" value="1"/>
</dbReference>
<dbReference type="GO" id="GO:0006537">
    <property type="term" value="P:glutamate biosynthetic process"/>
    <property type="evidence" value="ECO:0007669"/>
    <property type="project" value="TreeGrafter"/>
</dbReference>
<dbReference type="NCBIfam" id="TIGR03814">
    <property type="entry name" value="Gln_ase"/>
    <property type="match status" value="1"/>
</dbReference>
<dbReference type="Proteomes" id="UP000229498">
    <property type="component" value="Unassembled WGS sequence"/>
</dbReference>
<evidence type="ECO:0000256" key="1">
    <source>
        <dbReference type="ARBA" id="ARBA00011076"/>
    </source>
</evidence>
<name>A0A2M9FWV2_9PROT</name>
<dbReference type="InterPro" id="IPR012338">
    <property type="entry name" value="Beta-lactam/transpept-like"/>
</dbReference>
<feature type="binding site" evidence="6">
    <location>
        <position position="71"/>
    </location>
    <ligand>
        <name>substrate</name>
    </ligand>
</feature>
<dbReference type="FunFam" id="3.40.710.10:FF:000005">
    <property type="entry name" value="Glutaminase"/>
    <property type="match status" value="1"/>
</dbReference>
<gene>
    <name evidence="6 7" type="primary">glsA</name>
    <name evidence="7" type="ORF">CVT23_19635</name>
</gene>
<dbReference type="Gene3D" id="3.40.710.10">
    <property type="entry name" value="DD-peptidase/beta-lactamase superfamily"/>
    <property type="match status" value="1"/>
</dbReference>
<dbReference type="HAMAP" id="MF_00313">
    <property type="entry name" value="Glutaminase"/>
    <property type="match status" value="1"/>
</dbReference>
<evidence type="ECO:0000256" key="3">
    <source>
        <dbReference type="ARBA" id="ARBA00012918"/>
    </source>
</evidence>
<evidence type="ECO:0000313" key="7">
    <source>
        <dbReference type="EMBL" id="PJK27948.1"/>
    </source>
</evidence>
<feature type="binding site" evidence="6">
    <location>
        <position position="250"/>
    </location>
    <ligand>
        <name>substrate</name>
    </ligand>
</feature>
<dbReference type="EC" id="3.5.1.2" evidence="3 6"/>
<feature type="binding site" evidence="6">
    <location>
        <position position="121"/>
    </location>
    <ligand>
        <name>substrate</name>
    </ligand>
</feature>
<feature type="binding site" evidence="6">
    <location>
        <position position="268"/>
    </location>
    <ligand>
        <name>substrate</name>
    </ligand>
</feature>
<dbReference type="OrthoDB" id="9788822at2"/>
<evidence type="ECO:0000256" key="5">
    <source>
        <dbReference type="ARBA" id="ARBA00049534"/>
    </source>
</evidence>
<reference evidence="7 8" key="1">
    <citation type="submission" date="2017-11" db="EMBL/GenBank/DDBJ databases">
        <title>Draft genome sequence of Rhizobiales bacterium SY3-13.</title>
        <authorList>
            <person name="Sun C."/>
        </authorList>
    </citation>
    <scope>NUCLEOTIDE SEQUENCE [LARGE SCALE GENOMIC DNA]</scope>
    <source>
        <strain evidence="7 8">SY3-13</strain>
    </source>
</reference>
<evidence type="ECO:0000256" key="4">
    <source>
        <dbReference type="ARBA" id="ARBA00022801"/>
    </source>
</evidence>
<feature type="binding site" evidence="6">
    <location>
        <position position="168"/>
    </location>
    <ligand>
        <name>substrate</name>
    </ligand>
</feature>
<evidence type="ECO:0000256" key="2">
    <source>
        <dbReference type="ARBA" id="ARBA00011881"/>
    </source>
</evidence>
<accession>A0A2M9FWV2</accession>
<proteinExistence type="inferred from homology"/>
<dbReference type="GO" id="GO:0006543">
    <property type="term" value="P:L-glutamine catabolic process"/>
    <property type="evidence" value="ECO:0007669"/>
    <property type="project" value="TreeGrafter"/>
</dbReference>
<evidence type="ECO:0000313" key="8">
    <source>
        <dbReference type="Proteomes" id="UP000229498"/>
    </source>
</evidence>
<evidence type="ECO:0000256" key="6">
    <source>
        <dbReference type="HAMAP-Rule" id="MF_00313"/>
    </source>
</evidence>